<evidence type="ECO:0000313" key="1">
    <source>
        <dbReference type="EMBL" id="MCI37390.1"/>
    </source>
</evidence>
<reference evidence="1 2" key="1">
    <citation type="journal article" date="2018" name="Front. Plant Sci.">
        <title>Red Clover (Trifolium pratense) and Zigzag Clover (T. medium) - A Picture of Genomic Similarities and Differences.</title>
        <authorList>
            <person name="Dluhosova J."/>
            <person name="Istvanek J."/>
            <person name="Nedelnik J."/>
            <person name="Repkova J."/>
        </authorList>
    </citation>
    <scope>NUCLEOTIDE SEQUENCE [LARGE SCALE GENOMIC DNA]</scope>
    <source>
        <strain evidence="2">cv. 10/8</strain>
        <tissue evidence="1">Leaf</tissue>
    </source>
</reference>
<dbReference type="EMBL" id="LXQA010244058">
    <property type="protein sequence ID" value="MCI37390.1"/>
    <property type="molecule type" value="Genomic_DNA"/>
</dbReference>
<keyword evidence="2" id="KW-1185">Reference proteome</keyword>
<name>A0A392RNP2_9FABA</name>
<dbReference type="Proteomes" id="UP000265520">
    <property type="component" value="Unassembled WGS sequence"/>
</dbReference>
<protein>
    <submittedName>
        <fullName evidence="1">Uncharacterized protein</fullName>
    </submittedName>
</protein>
<organism evidence="1 2">
    <name type="scientific">Trifolium medium</name>
    <dbReference type="NCBI Taxonomy" id="97028"/>
    <lineage>
        <taxon>Eukaryota</taxon>
        <taxon>Viridiplantae</taxon>
        <taxon>Streptophyta</taxon>
        <taxon>Embryophyta</taxon>
        <taxon>Tracheophyta</taxon>
        <taxon>Spermatophyta</taxon>
        <taxon>Magnoliopsida</taxon>
        <taxon>eudicotyledons</taxon>
        <taxon>Gunneridae</taxon>
        <taxon>Pentapetalae</taxon>
        <taxon>rosids</taxon>
        <taxon>fabids</taxon>
        <taxon>Fabales</taxon>
        <taxon>Fabaceae</taxon>
        <taxon>Papilionoideae</taxon>
        <taxon>50 kb inversion clade</taxon>
        <taxon>NPAAA clade</taxon>
        <taxon>Hologalegina</taxon>
        <taxon>IRL clade</taxon>
        <taxon>Trifolieae</taxon>
        <taxon>Trifolium</taxon>
    </lineage>
</organism>
<feature type="non-terminal residue" evidence="1">
    <location>
        <position position="1"/>
    </location>
</feature>
<accession>A0A392RNP2</accession>
<evidence type="ECO:0000313" key="2">
    <source>
        <dbReference type="Proteomes" id="UP000265520"/>
    </source>
</evidence>
<sequence>LAPCYTMVDAILEIRRRTRVVVWTQVDGCADSGRGRNAKIHWAKADFVWWCDCA</sequence>
<dbReference type="AlphaFoldDB" id="A0A392RNP2"/>
<proteinExistence type="predicted"/>
<comment type="caution">
    <text evidence="1">The sequence shown here is derived from an EMBL/GenBank/DDBJ whole genome shotgun (WGS) entry which is preliminary data.</text>
</comment>